<dbReference type="Proteomes" id="UP000017837">
    <property type="component" value="Unassembled WGS sequence"/>
</dbReference>
<dbReference type="OrthoDB" id="195541at2"/>
<dbReference type="PATRIC" id="fig|1121022.4.peg.2066"/>
<dbReference type="STRING" id="1121022.GCA_000376105_01131"/>
<comment type="caution">
    <text evidence="1">The sequence shown here is derived from an EMBL/GenBank/DDBJ whole genome shotgun (WGS) entry which is preliminary data.</text>
</comment>
<dbReference type="InterPro" id="IPR038765">
    <property type="entry name" value="Papain-like_cys_pep_sf"/>
</dbReference>
<proteinExistence type="predicted"/>
<keyword evidence="2" id="KW-1185">Reference proteome</keyword>
<dbReference type="Gene3D" id="3.90.1720.10">
    <property type="entry name" value="endopeptidase domain like (from Nostoc punctiforme)"/>
    <property type="match status" value="1"/>
</dbReference>
<dbReference type="SUPFAM" id="SSF54001">
    <property type="entry name" value="Cysteine proteinases"/>
    <property type="match status" value="1"/>
</dbReference>
<dbReference type="AlphaFoldDB" id="V4PSR7"/>
<dbReference type="eggNOG" id="COG0791">
    <property type="taxonomic scope" value="Bacteria"/>
</dbReference>
<gene>
    <name evidence="1" type="ORF">ABENE_10230</name>
</gene>
<dbReference type="Pfam" id="PF05708">
    <property type="entry name" value="Peptidase_C92"/>
    <property type="match status" value="1"/>
</dbReference>
<name>V4PSR7_9CAUL</name>
<dbReference type="InterPro" id="IPR024453">
    <property type="entry name" value="Peptidase_C92"/>
</dbReference>
<evidence type="ECO:0000313" key="2">
    <source>
        <dbReference type="Proteomes" id="UP000017837"/>
    </source>
</evidence>
<organism evidence="1 2">
    <name type="scientific">Asticcacaulis benevestitus DSM 16100 = ATCC BAA-896</name>
    <dbReference type="NCBI Taxonomy" id="1121022"/>
    <lineage>
        <taxon>Bacteria</taxon>
        <taxon>Pseudomonadati</taxon>
        <taxon>Pseudomonadota</taxon>
        <taxon>Alphaproteobacteria</taxon>
        <taxon>Caulobacterales</taxon>
        <taxon>Caulobacteraceae</taxon>
        <taxon>Asticcacaulis</taxon>
    </lineage>
</organism>
<evidence type="ECO:0000313" key="1">
    <source>
        <dbReference type="EMBL" id="ESQ91381.1"/>
    </source>
</evidence>
<accession>V4PSR7</accession>
<reference evidence="1 2" key="1">
    <citation type="journal article" date="2014" name="Nature">
        <title>Sequential evolution of bacterial morphology by co-option of a developmental regulator.</title>
        <authorList>
            <person name="Jiang C."/>
            <person name="Brown P.J."/>
            <person name="Ducret A."/>
            <person name="Brun Y.V."/>
        </authorList>
    </citation>
    <scope>NUCLEOTIDE SEQUENCE [LARGE SCALE GENOMIC DNA]</scope>
    <source>
        <strain evidence="1 2">DSM 16100</strain>
    </source>
</reference>
<dbReference type="EMBL" id="AWGB01000017">
    <property type="protein sequence ID" value="ESQ91381.1"/>
    <property type="molecule type" value="Genomic_DNA"/>
</dbReference>
<protein>
    <recommendedName>
        <fullName evidence="3">Peptidoglycan peptidase</fullName>
    </recommendedName>
</protein>
<evidence type="ECO:0008006" key="3">
    <source>
        <dbReference type="Google" id="ProtNLM"/>
    </source>
</evidence>
<sequence length="223" mass="25312">MKYRLAKRILPCIVVLLAMVCMWRWLSFAPVLQDGDLIFQTSRSRQSTAIGVASLSLYTHMGIIKRTGDGTMVIEAVGPVKETPLKSWIKRGRFGRYAVYRLPKLQKSQTDKVFSASRGLYGRPYDPYFSFDNSAIYCSELVEYAFSAAKIKLGKRQRVDELIMLTGPAKKLLKRRALSDPQCRTKGLLGADCLDLIMKRQLVTPISIAQDQKVQQVYSNYPF</sequence>